<evidence type="ECO:0000256" key="1">
    <source>
        <dbReference type="SAM" id="Phobius"/>
    </source>
</evidence>
<dbReference type="KEGG" id="thf:MA03_04525"/>
<accession>A0A0F7FHD3</accession>
<dbReference type="Gene3D" id="1.20.1250.20">
    <property type="entry name" value="MFS general substrate transporter like domains"/>
    <property type="match status" value="2"/>
</dbReference>
<dbReference type="InterPro" id="IPR020846">
    <property type="entry name" value="MFS_dom"/>
</dbReference>
<feature type="transmembrane region" description="Helical" evidence="1">
    <location>
        <begin position="143"/>
        <end position="166"/>
    </location>
</feature>
<feature type="transmembrane region" description="Helical" evidence="1">
    <location>
        <begin position="286"/>
        <end position="305"/>
    </location>
</feature>
<feature type="transmembrane region" description="Helical" evidence="1">
    <location>
        <begin position="311"/>
        <end position="330"/>
    </location>
</feature>
<dbReference type="InterPro" id="IPR011701">
    <property type="entry name" value="MFS"/>
</dbReference>
<keyword evidence="1" id="KW-0472">Membrane</keyword>
<name>A0A0F7FHD3_9CREN</name>
<sequence length="419" mass="45528">MREFREVFSKVKGLPRNIKVLAAGWLLWSPVQAMSGPYIQLYVSRLGATTEDISIVQSFQQLANAASRVIGGYIADRHGRKKIIIIGTLLVSLIYLLMVFAPDWRSYAILTGLNSLSLFYQPALEGIQADSVMLQTRGRTYAFVNFLSGLASSVAPLGGAAAVNALGIVDGVRLSFLLSAIVGFFITWMRLRYMEETLPTSDNHGGFVEAYRKALAVMKQHITNLILVDVILNFLGGVTFLGNYYMYYYLGVDKTGLGLLATLGGVTGLLFTLPAGYIADKQGRGFSILWGHILGTLSLLVFVLTPPHTSYTMPLLAFSSLMGSLGGPLYGIAYSTLRADLVPKEHRGRVYALMGIPPVIAWSIGAIIGGWMYNALSPHTPFVAGLILRVLLTPLLIVLFKSVTLVIDQQLTGNGSPAR</sequence>
<dbReference type="Proteomes" id="UP000067434">
    <property type="component" value="Chromosome"/>
</dbReference>
<dbReference type="PATRIC" id="fig|1550241.5.peg.959"/>
<dbReference type="STRING" id="1550241.MA03_04525"/>
<dbReference type="Pfam" id="PF07690">
    <property type="entry name" value="MFS_1"/>
    <property type="match status" value="1"/>
</dbReference>
<dbReference type="SUPFAM" id="SSF103473">
    <property type="entry name" value="MFS general substrate transporter"/>
    <property type="match status" value="1"/>
</dbReference>
<feature type="transmembrane region" description="Helical" evidence="1">
    <location>
        <begin position="222"/>
        <end position="245"/>
    </location>
</feature>
<keyword evidence="1" id="KW-1133">Transmembrane helix</keyword>
<evidence type="ECO:0000313" key="3">
    <source>
        <dbReference type="EMBL" id="AKG38689.1"/>
    </source>
</evidence>
<organism evidence="3 4">
    <name type="scientific">Infirmifilum uzonense</name>
    <dbReference type="NCBI Taxonomy" id="1550241"/>
    <lineage>
        <taxon>Archaea</taxon>
        <taxon>Thermoproteota</taxon>
        <taxon>Thermoprotei</taxon>
        <taxon>Thermofilales</taxon>
        <taxon>Thermofilaceae</taxon>
        <taxon>Infirmifilum</taxon>
    </lineage>
</organism>
<feature type="transmembrane region" description="Helical" evidence="1">
    <location>
        <begin position="83"/>
        <end position="101"/>
    </location>
</feature>
<dbReference type="GO" id="GO:0022857">
    <property type="term" value="F:transmembrane transporter activity"/>
    <property type="evidence" value="ECO:0007669"/>
    <property type="project" value="InterPro"/>
</dbReference>
<dbReference type="GeneID" id="25401470"/>
<dbReference type="HOGENOM" id="CLU_677270_0_0_2"/>
<dbReference type="AlphaFoldDB" id="A0A0F7FHD3"/>
<reference evidence="3 4" key="1">
    <citation type="journal article" date="2015" name="Stand. Genomic Sci.">
        <title>Complete genome sequence of and proposal of Thermofilum uzonense sp. nov. a novel hyperthermophilic crenarchaeon and emended description of the genus Thermofilum.</title>
        <authorList>
            <person name="Toshchakov S.V."/>
            <person name="Korzhenkov A.A."/>
            <person name="Samarov N.I."/>
            <person name="Mazunin I.O."/>
            <person name="Mozhey O.I."/>
            <person name="Shmyr I.S."/>
            <person name="Derbikova K.S."/>
            <person name="Taranov E.A."/>
            <person name="Dominova I.N."/>
            <person name="Bonch-Osmolovskaya E.A."/>
            <person name="Patrushev M.V."/>
            <person name="Podosokorskaya O.A."/>
            <person name="Kublanov I.V."/>
        </authorList>
    </citation>
    <scope>NUCLEOTIDE SEQUENCE [LARGE SCALE GENOMIC DNA]</scope>
    <source>
        <strain evidence="3 4">1807-2</strain>
    </source>
</reference>
<dbReference type="PANTHER" id="PTHR23518">
    <property type="entry name" value="C-METHYLTRANSFERASE"/>
    <property type="match status" value="1"/>
</dbReference>
<dbReference type="RefSeq" id="WP_052884136.1">
    <property type="nucleotide sequence ID" value="NZ_CP009961.1"/>
</dbReference>
<feature type="transmembrane region" description="Helical" evidence="1">
    <location>
        <begin position="350"/>
        <end position="373"/>
    </location>
</feature>
<dbReference type="OrthoDB" id="117970at2157"/>
<keyword evidence="1" id="KW-0812">Transmembrane</keyword>
<gene>
    <name evidence="3" type="ORF">MA03_04525</name>
</gene>
<dbReference type="EMBL" id="CP009961">
    <property type="protein sequence ID" value="AKG38689.1"/>
    <property type="molecule type" value="Genomic_DNA"/>
</dbReference>
<dbReference type="PROSITE" id="PS50850">
    <property type="entry name" value="MFS"/>
    <property type="match status" value="1"/>
</dbReference>
<dbReference type="PANTHER" id="PTHR23518:SF2">
    <property type="entry name" value="MAJOR FACILITATOR SUPERFAMILY TRANSPORTER"/>
    <property type="match status" value="1"/>
</dbReference>
<proteinExistence type="predicted"/>
<keyword evidence="4" id="KW-1185">Reference proteome</keyword>
<protein>
    <recommendedName>
        <fullName evidence="2">Major facilitator superfamily (MFS) profile domain-containing protein</fullName>
    </recommendedName>
</protein>
<feature type="transmembrane region" description="Helical" evidence="1">
    <location>
        <begin position="257"/>
        <end position="279"/>
    </location>
</feature>
<feature type="transmembrane region" description="Helical" evidence="1">
    <location>
        <begin position="379"/>
        <end position="400"/>
    </location>
</feature>
<evidence type="ECO:0000313" key="4">
    <source>
        <dbReference type="Proteomes" id="UP000067434"/>
    </source>
</evidence>
<evidence type="ECO:0000259" key="2">
    <source>
        <dbReference type="PROSITE" id="PS50850"/>
    </source>
</evidence>
<dbReference type="InterPro" id="IPR036259">
    <property type="entry name" value="MFS_trans_sf"/>
</dbReference>
<feature type="transmembrane region" description="Helical" evidence="1">
    <location>
        <begin position="172"/>
        <end position="191"/>
    </location>
</feature>
<feature type="domain" description="Major facilitator superfamily (MFS) profile" evidence="2">
    <location>
        <begin position="17"/>
        <end position="404"/>
    </location>
</feature>